<evidence type="ECO:0000256" key="3">
    <source>
        <dbReference type="ARBA" id="ARBA00022475"/>
    </source>
</evidence>
<dbReference type="InterPro" id="IPR050083">
    <property type="entry name" value="HtpX_protease"/>
</dbReference>
<dbReference type="Proteomes" id="UP000176923">
    <property type="component" value="Unassembled WGS sequence"/>
</dbReference>
<keyword evidence="11 12" id="KW-0472">Membrane</keyword>
<feature type="transmembrane region" description="Helical" evidence="12">
    <location>
        <begin position="156"/>
        <end position="175"/>
    </location>
</feature>
<proteinExistence type="inferred from homology"/>
<dbReference type="PANTHER" id="PTHR43221:SF1">
    <property type="entry name" value="PROTEASE HTPX"/>
    <property type="match status" value="1"/>
</dbReference>
<dbReference type="GO" id="GO:0008270">
    <property type="term" value="F:zinc ion binding"/>
    <property type="evidence" value="ECO:0007669"/>
    <property type="project" value="UniProtKB-UniRule"/>
</dbReference>
<dbReference type="GO" id="GO:0004222">
    <property type="term" value="F:metalloendopeptidase activity"/>
    <property type="evidence" value="ECO:0007669"/>
    <property type="project" value="UniProtKB-UniRule"/>
</dbReference>
<dbReference type="EC" id="3.4.24.-" evidence="12"/>
<dbReference type="STRING" id="1798382.A3D77_04785"/>
<dbReference type="AlphaFoldDB" id="A0A1F5ZWM4"/>
<dbReference type="PANTHER" id="PTHR43221">
    <property type="entry name" value="PROTEASE HTPX"/>
    <property type="match status" value="1"/>
</dbReference>
<evidence type="ECO:0000256" key="6">
    <source>
        <dbReference type="ARBA" id="ARBA00022723"/>
    </source>
</evidence>
<evidence type="ECO:0000313" key="15">
    <source>
        <dbReference type="Proteomes" id="UP000176923"/>
    </source>
</evidence>
<gene>
    <name evidence="12" type="primary">htpX</name>
    <name evidence="14" type="ORF">A3D77_04785</name>
</gene>
<feature type="domain" description="Peptidase M48" evidence="13">
    <location>
        <begin position="88"/>
        <end position="297"/>
    </location>
</feature>
<protein>
    <recommendedName>
        <fullName evidence="12">Protease HtpX homolog</fullName>
        <ecNumber evidence="12">3.4.24.-</ecNumber>
    </recommendedName>
</protein>
<dbReference type="GO" id="GO:0006508">
    <property type="term" value="P:proteolysis"/>
    <property type="evidence" value="ECO:0007669"/>
    <property type="project" value="UniProtKB-KW"/>
</dbReference>
<comment type="subcellular location">
    <subcellularLocation>
        <location evidence="1 12">Cell membrane</location>
        <topology evidence="1 12">Multi-pass membrane protein</topology>
    </subcellularLocation>
</comment>
<evidence type="ECO:0000256" key="11">
    <source>
        <dbReference type="ARBA" id="ARBA00023136"/>
    </source>
</evidence>
<evidence type="ECO:0000256" key="2">
    <source>
        <dbReference type="ARBA" id="ARBA00009779"/>
    </source>
</evidence>
<keyword evidence="6 12" id="KW-0479">Metal-binding</keyword>
<evidence type="ECO:0000256" key="4">
    <source>
        <dbReference type="ARBA" id="ARBA00022670"/>
    </source>
</evidence>
<feature type="active site" evidence="12">
    <location>
        <position position="145"/>
    </location>
</feature>
<comment type="cofactor">
    <cofactor evidence="12">
        <name>Zn(2+)</name>
        <dbReference type="ChEBI" id="CHEBI:29105"/>
    </cofactor>
    <text evidence="12">Binds 1 zinc ion per subunit.</text>
</comment>
<keyword evidence="7 12" id="KW-0378">Hydrolase</keyword>
<dbReference type="Gene3D" id="3.30.2010.10">
    <property type="entry name" value="Metalloproteases ('zincins'), catalytic domain"/>
    <property type="match status" value="1"/>
</dbReference>
<feature type="transmembrane region" description="Helical" evidence="12">
    <location>
        <begin position="43"/>
        <end position="61"/>
    </location>
</feature>
<evidence type="ECO:0000256" key="10">
    <source>
        <dbReference type="ARBA" id="ARBA00023049"/>
    </source>
</evidence>
<accession>A0A1F5ZWM4</accession>
<feature type="binding site" evidence="12">
    <location>
        <position position="144"/>
    </location>
    <ligand>
        <name>Zn(2+)</name>
        <dbReference type="ChEBI" id="CHEBI:29105"/>
        <note>catalytic</note>
    </ligand>
</feature>
<evidence type="ECO:0000256" key="7">
    <source>
        <dbReference type="ARBA" id="ARBA00022801"/>
    </source>
</evidence>
<evidence type="ECO:0000313" key="14">
    <source>
        <dbReference type="EMBL" id="OGG16725.1"/>
    </source>
</evidence>
<dbReference type="HAMAP" id="MF_00188">
    <property type="entry name" value="Pept_M48_protease_HtpX"/>
    <property type="match status" value="1"/>
</dbReference>
<dbReference type="GO" id="GO:0005886">
    <property type="term" value="C:plasma membrane"/>
    <property type="evidence" value="ECO:0007669"/>
    <property type="project" value="UniProtKB-SubCell"/>
</dbReference>
<reference evidence="14 15" key="1">
    <citation type="journal article" date="2016" name="Nat. Commun.">
        <title>Thousands of microbial genomes shed light on interconnected biogeochemical processes in an aquifer system.</title>
        <authorList>
            <person name="Anantharaman K."/>
            <person name="Brown C.T."/>
            <person name="Hug L.A."/>
            <person name="Sharon I."/>
            <person name="Castelle C.J."/>
            <person name="Probst A.J."/>
            <person name="Thomas B.C."/>
            <person name="Singh A."/>
            <person name="Wilkins M.J."/>
            <person name="Karaoz U."/>
            <person name="Brodie E.L."/>
            <person name="Williams K.H."/>
            <person name="Hubbard S.S."/>
            <person name="Banfield J.F."/>
        </authorList>
    </citation>
    <scope>NUCLEOTIDE SEQUENCE [LARGE SCALE GENOMIC DNA]</scope>
</reference>
<comment type="similarity">
    <text evidence="2 12">Belongs to the peptidase M48B family.</text>
</comment>
<evidence type="ECO:0000259" key="13">
    <source>
        <dbReference type="Pfam" id="PF01435"/>
    </source>
</evidence>
<dbReference type="Pfam" id="PF01435">
    <property type="entry name" value="Peptidase_M48"/>
    <property type="match status" value="1"/>
</dbReference>
<feature type="binding site" evidence="12">
    <location>
        <position position="148"/>
    </location>
    <ligand>
        <name>Zn(2+)</name>
        <dbReference type="ChEBI" id="CHEBI:29105"/>
        <note>catalytic</note>
    </ligand>
</feature>
<keyword evidence="10 12" id="KW-0482">Metalloprotease</keyword>
<evidence type="ECO:0000256" key="9">
    <source>
        <dbReference type="ARBA" id="ARBA00022989"/>
    </source>
</evidence>
<dbReference type="EMBL" id="MFJL01000008">
    <property type="protein sequence ID" value="OGG16725.1"/>
    <property type="molecule type" value="Genomic_DNA"/>
</dbReference>
<evidence type="ECO:0000256" key="8">
    <source>
        <dbReference type="ARBA" id="ARBA00022833"/>
    </source>
</evidence>
<feature type="binding site" evidence="12">
    <location>
        <position position="225"/>
    </location>
    <ligand>
        <name>Zn(2+)</name>
        <dbReference type="ChEBI" id="CHEBI:29105"/>
        <note>catalytic</note>
    </ligand>
</feature>
<feature type="transmembrane region" description="Helical" evidence="12">
    <location>
        <begin position="195"/>
        <end position="216"/>
    </location>
</feature>
<organism evidence="14 15">
    <name type="scientific">Candidatus Gottesmanbacteria bacterium RIFCSPHIGHO2_02_FULL_39_11</name>
    <dbReference type="NCBI Taxonomy" id="1798382"/>
    <lineage>
        <taxon>Bacteria</taxon>
        <taxon>Candidatus Gottesmaniibacteriota</taxon>
    </lineage>
</organism>
<feature type="transmembrane region" description="Helical" evidence="12">
    <location>
        <begin position="17"/>
        <end position="37"/>
    </location>
</feature>
<name>A0A1F5ZWM4_9BACT</name>
<keyword evidence="9 12" id="KW-1133">Transmembrane helix</keyword>
<keyword evidence="3 12" id="KW-1003">Cell membrane</keyword>
<dbReference type="CDD" id="cd07340">
    <property type="entry name" value="M48B_Htpx_like"/>
    <property type="match status" value="1"/>
</dbReference>
<sequence>MVNVYENVSENKFKSTLTVGLFIGFITVAVYLISYSFNLDSSFLVIALIFSLTMSGATYFWGDKMVLALNGAKPAKREDYFDFYTVTQNLSMADQIPMPKIYVIDSPALNAFATGRDPHHAVVCATTGLLRKLNRSELEAVIAHELSHVKNFDTRLLMMVSLLIGSLSILTNIAIQNSFFGGRRGRDSRGEGNLGAVMMILGLLLAVFAPFIAKLIQLAVSRRREYLADASGVKLTRQPQSLIDALQKISGDPNILSEASPATASLYINNPFKGKSLSSLFSTHPPIEDRIRVLKNML</sequence>
<keyword evidence="8 12" id="KW-0862">Zinc</keyword>
<evidence type="ECO:0000256" key="5">
    <source>
        <dbReference type="ARBA" id="ARBA00022692"/>
    </source>
</evidence>
<keyword evidence="4 12" id="KW-0645">Protease</keyword>
<evidence type="ECO:0000256" key="1">
    <source>
        <dbReference type="ARBA" id="ARBA00004651"/>
    </source>
</evidence>
<evidence type="ECO:0000256" key="12">
    <source>
        <dbReference type="HAMAP-Rule" id="MF_00188"/>
    </source>
</evidence>
<dbReference type="InterPro" id="IPR001915">
    <property type="entry name" value="Peptidase_M48"/>
</dbReference>
<comment type="caution">
    <text evidence="14">The sequence shown here is derived from an EMBL/GenBank/DDBJ whole genome shotgun (WGS) entry which is preliminary data.</text>
</comment>
<dbReference type="InterPro" id="IPR022919">
    <property type="entry name" value="Pept_M48_protease_HtpX"/>
</dbReference>
<keyword evidence="5 12" id="KW-0812">Transmembrane</keyword>